<proteinExistence type="predicted"/>
<accession>A0A0A9A4P9</accession>
<organism evidence="1">
    <name type="scientific">Arundo donax</name>
    <name type="common">Giant reed</name>
    <name type="synonym">Donax arundinaceus</name>
    <dbReference type="NCBI Taxonomy" id="35708"/>
    <lineage>
        <taxon>Eukaryota</taxon>
        <taxon>Viridiplantae</taxon>
        <taxon>Streptophyta</taxon>
        <taxon>Embryophyta</taxon>
        <taxon>Tracheophyta</taxon>
        <taxon>Spermatophyta</taxon>
        <taxon>Magnoliopsida</taxon>
        <taxon>Liliopsida</taxon>
        <taxon>Poales</taxon>
        <taxon>Poaceae</taxon>
        <taxon>PACMAD clade</taxon>
        <taxon>Arundinoideae</taxon>
        <taxon>Arundineae</taxon>
        <taxon>Arundo</taxon>
    </lineage>
</organism>
<dbReference type="EMBL" id="GBRH01251829">
    <property type="protein sequence ID" value="JAD46066.1"/>
    <property type="molecule type" value="Transcribed_RNA"/>
</dbReference>
<evidence type="ECO:0000313" key="1">
    <source>
        <dbReference type="EMBL" id="JAD46066.1"/>
    </source>
</evidence>
<dbReference type="AlphaFoldDB" id="A0A0A9A4P9"/>
<sequence length="28" mass="3634">MHQLFEMNNRFWRLFYIGTSYIQRLQKL</sequence>
<protein>
    <submittedName>
        <fullName evidence="1">Uncharacterized protein</fullName>
    </submittedName>
</protein>
<reference evidence="1" key="1">
    <citation type="submission" date="2014-09" db="EMBL/GenBank/DDBJ databases">
        <authorList>
            <person name="Magalhaes I.L.F."/>
            <person name="Oliveira U."/>
            <person name="Santos F.R."/>
            <person name="Vidigal T.H.D.A."/>
            <person name="Brescovit A.D."/>
            <person name="Santos A.J."/>
        </authorList>
    </citation>
    <scope>NUCLEOTIDE SEQUENCE</scope>
    <source>
        <tissue evidence="1">Shoot tissue taken approximately 20 cm above the soil surface</tissue>
    </source>
</reference>
<reference evidence="1" key="2">
    <citation type="journal article" date="2015" name="Data Brief">
        <title>Shoot transcriptome of the giant reed, Arundo donax.</title>
        <authorList>
            <person name="Barrero R.A."/>
            <person name="Guerrero F.D."/>
            <person name="Moolhuijzen P."/>
            <person name="Goolsby J.A."/>
            <person name="Tidwell J."/>
            <person name="Bellgard S.E."/>
            <person name="Bellgard M.I."/>
        </authorList>
    </citation>
    <scope>NUCLEOTIDE SEQUENCE</scope>
    <source>
        <tissue evidence="1">Shoot tissue taken approximately 20 cm above the soil surface</tissue>
    </source>
</reference>
<name>A0A0A9A4P9_ARUDO</name>